<evidence type="ECO:0000256" key="1">
    <source>
        <dbReference type="ARBA" id="ARBA00005051"/>
    </source>
</evidence>
<evidence type="ECO:0000259" key="13">
    <source>
        <dbReference type="PROSITE" id="PS00794"/>
    </source>
</evidence>
<dbReference type="AlphaFoldDB" id="A0A3D2SRK7"/>
<evidence type="ECO:0000256" key="6">
    <source>
        <dbReference type="ARBA" id="ARBA00022741"/>
    </source>
</evidence>
<dbReference type="GO" id="GO:0046656">
    <property type="term" value="P:folic acid biosynthetic process"/>
    <property type="evidence" value="ECO:0007669"/>
    <property type="project" value="UniProtKB-KW"/>
</dbReference>
<evidence type="ECO:0000256" key="10">
    <source>
        <dbReference type="ARBA" id="ARBA00029409"/>
    </source>
</evidence>
<dbReference type="Pfam" id="PF01288">
    <property type="entry name" value="HPPK"/>
    <property type="match status" value="1"/>
</dbReference>
<dbReference type="GO" id="GO:0046654">
    <property type="term" value="P:tetrahydrofolate biosynthetic process"/>
    <property type="evidence" value="ECO:0007669"/>
    <property type="project" value="UniProtKB-UniPathway"/>
</dbReference>
<dbReference type="CDD" id="cd00483">
    <property type="entry name" value="HPPK"/>
    <property type="match status" value="1"/>
</dbReference>
<keyword evidence="6" id="KW-0547">Nucleotide-binding</keyword>
<comment type="similarity">
    <text evidence="2">Belongs to the HPPK family.</text>
</comment>
<comment type="pathway">
    <text evidence="1">Cofactor biosynthesis; tetrahydrofolate biosynthesis; 2-amino-4-hydroxy-6-hydroxymethyl-7,8-dihydropteridine diphosphate from 7,8-dihydroneopterin triphosphate: step 4/4.</text>
</comment>
<dbReference type="Gene3D" id="3.30.70.560">
    <property type="entry name" value="7,8-Dihydro-6-hydroxymethylpterin-pyrophosphokinase HPPK"/>
    <property type="match status" value="1"/>
</dbReference>
<protein>
    <recommendedName>
        <fullName evidence="4">2-amino-4-hydroxy-6-hydroxymethyldihydropteridine pyrophosphokinase</fullName>
        <ecNumber evidence="3">2.7.6.3</ecNumber>
    </recommendedName>
    <alternativeName>
        <fullName evidence="11">6-hydroxymethyl-7,8-dihydropterin pyrophosphokinase</fullName>
    </alternativeName>
    <alternativeName>
        <fullName evidence="12">7,8-dihydro-6-hydroxymethylpterin-pyrophosphokinase</fullName>
    </alternativeName>
</protein>
<reference evidence="14 15" key="1">
    <citation type="journal article" date="2018" name="Nat. Biotechnol.">
        <title>A standardized bacterial taxonomy based on genome phylogeny substantially revises the tree of life.</title>
        <authorList>
            <person name="Parks D.H."/>
            <person name="Chuvochina M."/>
            <person name="Waite D.W."/>
            <person name="Rinke C."/>
            <person name="Skarshewski A."/>
            <person name="Chaumeil P.A."/>
            <person name="Hugenholtz P."/>
        </authorList>
    </citation>
    <scope>NUCLEOTIDE SEQUENCE [LARGE SCALE GENOMIC DNA]</scope>
    <source>
        <strain evidence="14">UBA9669</strain>
    </source>
</reference>
<dbReference type="EC" id="2.7.6.3" evidence="3"/>
<dbReference type="RefSeq" id="WP_049175027.1">
    <property type="nucleotide sequence ID" value="NZ_BKFK01000004.1"/>
</dbReference>
<dbReference type="Proteomes" id="UP000263596">
    <property type="component" value="Unassembled WGS sequence"/>
</dbReference>
<sequence length="162" mass="18587">MSVVTYIGMGSNLGDSRQILQYAVQRLKDLGQVQVSRLYQSPPMGPQDQPYYYNAAAQLITSLEPLDLLDQLQRIEQEAGRVRLRRWGERTLDLDLLIYAEQDIQNQRLTVPHPGLLERDFVIVPLLDIDPDLIVKGQKLKDLELVKHPSLTVVADRNWVEK</sequence>
<dbReference type="UniPathway" id="UPA00077">
    <property type="reaction ID" value="UER00155"/>
</dbReference>
<dbReference type="SUPFAM" id="SSF55083">
    <property type="entry name" value="6-hydroxymethyl-7,8-dihydropterin pyrophosphokinase, HPPK"/>
    <property type="match status" value="1"/>
</dbReference>
<dbReference type="PANTHER" id="PTHR43071:SF1">
    <property type="entry name" value="2-AMINO-4-HYDROXY-6-HYDROXYMETHYLDIHYDROPTERIDINE PYROPHOSPHOKINASE"/>
    <property type="match status" value="1"/>
</dbReference>
<dbReference type="InterPro" id="IPR035907">
    <property type="entry name" value="Hppk_sf"/>
</dbReference>
<name>A0A3D2SRK7_9GAMM</name>
<evidence type="ECO:0000256" key="5">
    <source>
        <dbReference type="ARBA" id="ARBA00022679"/>
    </source>
</evidence>
<evidence type="ECO:0000256" key="12">
    <source>
        <dbReference type="ARBA" id="ARBA00033413"/>
    </source>
</evidence>
<feature type="domain" description="7,8-dihydro-6-hydroxymethylpterin-pyrophosphokinase" evidence="13">
    <location>
        <begin position="86"/>
        <end position="97"/>
    </location>
</feature>
<proteinExistence type="inferred from homology"/>
<dbReference type="GO" id="GO:0003848">
    <property type="term" value="F:2-amino-4-hydroxy-6-hydroxymethyldihydropteridine diphosphokinase activity"/>
    <property type="evidence" value="ECO:0007669"/>
    <property type="project" value="UniProtKB-EC"/>
</dbReference>
<evidence type="ECO:0000256" key="8">
    <source>
        <dbReference type="ARBA" id="ARBA00022840"/>
    </source>
</evidence>
<evidence type="ECO:0000313" key="14">
    <source>
        <dbReference type="EMBL" id="HCK31693.1"/>
    </source>
</evidence>
<dbReference type="PANTHER" id="PTHR43071">
    <property type="entry name" value="2-AMINO-4-HYDROXY-6-HYDROXYMETHYLDIHYDROPTERIDINE PYROPHOSPHOKINASE"/>
    <property type="match status" value="1"/>
</dbReference>
<dbReference type="GO" id="GO:0005524">
    <property type="term" value="F:ATP binding"/>
    <property type="evidence" value="ECO:0007669"/>
    <property type="project" value="UniProtKB-KW"/>
</dbReference>
<evidence type="ECO:0000256" key="2">
    <source>
        <dbReference type="ARBA" id="ARBA00005810"/>
    </source>
</evidence>
<dbReference type="EMBL" id="DPVE01000317">
    <property type="protein sequence ID" value="HCK31693.1"/>
    <property type="molecule type" value="Genomic_DNA"/>
</dbReference>
<comment type="function">
    <text evidence="10">Catalyzes the transfer of pyrophosphate from adenosine triphosphate (ATP) to 6-hydroxymethyl-7,8-dihydropterin, an enzymatic step in folate biosynthesis pathway.</text>
</comment>
<gene>
    <name evidence="14" type="primary">folK</name>
    <name evidence="14" type="ORF">DHW29_17040</name>
</gene>
<accession>A0A3D2SRK7</accession>
<keyword evidence="9" id="KW-0289">Folate biosynthesis</keyword>
<dbReference type="InterPro" id="IPR000550">
    <property type="entry name" value="Hppk"/>
</dbReference>
<organism evidence="14 15">
    <name type="scientific">Acinetobacter ursingii</name>
    <dbReference type="NCBI Taxonomy" id="108980"/>
    <lineage>
        <taxon>Bacteria</taxon>
        <taxon>Pseudomonadati</taxon>
        <taxon>Pseudomonadota</taxon>
        <taxon>Gammaproteobacteria</taxon>
        <taxon>Moraxellales</taxon>
        <taxon>Moraxellaceae</taxon>
        <taxon>Acinetobacter</taxon>
    </lineage>
</organism>
<evidence type="ECO:0000256" key="4">
    <source>
        <dbReference type="ARBA" id="ARBA00016218"/>
    </source>
</evidence>
<dbReference type="NCBIfam" id="TIGR01498">
    <property type="entry name" value="folK"/>
    <property type="match status" value="1"/>
</dbReference>
<evidence type="ECO:0000256" key="9">
    <source>
        <dbReference type="ARBA" id="ARBA00022909"/>
    </source>
</evidence>
<dbReference type="GO" id="GO:0016301">
    <property type="term" value="F:kinase activity"/>
    <property type="evidence" value="ECO:0007669"/>
    <property type="project" value="UniProtKB-KW"/>
</dbReference>
<evidence type="ECO:0000256" key="11">
    <source>
        <dbReference type="ARBA" id="ARBA00029766"/>
    </source>
</evidence>
<evidence type="ECO:0000313" key="15">
    <source>
        <dbReference type="Proteomes" id="UP000263596"/>
    </source>
</evidence>
<evidence type="ECO:0000256" key="7">
    <source>
        <dbReference type="ARBA" id="ARBA00022777"/>
    </source>
</evidence>
<keyword evidence="5" id="KW-0808">Transferase</keyword>
<comment type="caution">
    <text evidence="14">The sequence shown here is derived from an EMBL/GenBank/DDBJ whole genome shotgun (WGS) entry which is preliminary data.</text>
</comment>
<keyword evidence="8" id="KW-0067">ATP-binding</keyword>
<dbReference type="PROSITE" id="PS00794">
    <property type="entry name" value="HPPK"/>
    <property type="match status" value="1"/>
</dbReference>
<keyword evidence="7 14" id="KW-0418">Kinase</keyword>
<evidence type="ECO:0000256" key="3">
    <source>
        <dbReference type="ARBA" id="ARBA00013253"/>
    </source>
</evidence>